<accession>G4ZI08</accession>
<reference evidence="1 2" key="1">
    <citation type="journal article" date="2006" name="Science">
        <title>Phytophthora genome sequences uncover evolutionary origins and mechanisms of pathogenesis.</title>
        <authorList>
            <person name="Tyler B.M."/>
            <person name="Tripathy S."/>
            <person name="Zhang X."/>
            <person name="Dehal P."/>
            <person name="Jiang R.H."/>
            <person name="Aerts A."/>
            <person name="Arredondo F.D."/>
            <person name="Baxter L."/>
            <person name="Bensasson D."/>
            <person name="Beynon J.L."/>
            <person name="Chapman J."/>
            <person name="Damasceno C.M."/>
            <person name="Dorrance A.E."/>
            <person name="Dou D."/>
            <person name="Dickerman A.W."/>
            <person name="Dubchak I.L."/>
            <person name="Garbelotto M."/>
            <person name="Gijzen M."/>
            <person name="Gordon S.G."/>
            <person name="Govers F."/>
            <person name="Grunwald N.J."/>
            <person name="Huang W."/>
            <person name="Ivors K.L."/>
            <person name="Jones R.W."/>
            <person name="Kamoun S."/>
            <person name="Krampis K."/>
            <person name="Lamour K.H."/>
            <person name="Lee M.K."/>
            <person name="McDonald W.H."/>
            <person name="Medina M."/>
            <person name="Meijer H.J."/>
            <person name="Nordberg E.K."/>
            <person name="Maclean D.J."/>
            <person name="Ospina-Giraldo M.D."/>
            <person name="Morris P.F."/>
            <person name="Phuntumart V."/>
            <person name="Putnam N.H."/>
            <person name="Rash S."/>
            <person name="Rose J.K."/>
            <person name="Sakihama Y."/>
            <person name="Salamov A.A."/>
            <person name="Savidor A."/>
            <person name="Scheuring C.F."/>
            <person name="Smith B.M."/>
            <person name="Sobral B.W."/>
            <person name="Terry A."/>
            <person name="Torto-Alalibo T.A."/>
            <person name="Win J."/>
            <person name="Xu Z."/>
            <person name="Zhang H."/>
            <person name="Grigoriev I.V."/>
            <person name="Rokhsar D.S."/>
            <person name="Boore J.L."/>
        </authorList>
    </citation>
    <scope>NUCLEOTIDE SEQUENCE [LARGE SCALE GENOMIC DNA]</scope>
    <source>
        <strain evidence="1 2">P6497</strain>
    </source>
</reference>
<dbReference type="InParanoid" id="G4ZI08"/>
<gene>
    <name evidence="1" type="ORF">PHYSODRAFT_354601</name>
</gene>
<dbReference type="EMBL" id="JH159154">
    <property type="protein sequence ID" value="EGZ17651.1"/>
    <property type="molecule type" value="Genomic_DNA"/>
</dbReference>
<dbReference type="RefSeq" id="XP_009526709.1">
    <property type="nucleotide sequence ID" value="XM_009528414.1"/>
</dbReference>
<sequence length="120" mass="12990">MKKMLRTCTTSRWLEWRRRPRRAPRQRETVALAAACQLLTRRSGRTARSAACCSARGATWPPTSATATARCCIACPSPGRFASTAARVASTAAARAVTKTLSRAAIEQKGGGRVKKRTDI</sequence>
<dbReference type="KEGG" id="psoj:PHYSODRAFT_354601"/>
<name>G4ZI08_PHYSP</name>
<dbReference type="Proteomes" id="UP000002640">
    <property type="component" value="Unassembled WGS sequence"/>
</dbReference>
<keyword evidence="2" id="KW-1185">Reference proteome</keyword>
<proteinExistence type="predicted"/>
<evidence type="ECO:0000313" key="1">
    <source>
        <dbReference type="EMBL" id="EGZ17651.1"/>
    </source>
</evidence>
<protein>
    <submittedName>
        <fullName evidence="1">Uncharacterized protein</fullName>
    </submittedName>
</protein>
<dbReference type="AlphaFoldDB" id="G4ZI08"/>
<organism evidence="1 2">
    <name type="scientific">Phytophthora sojae (strain P6497)</name>
    <name type="common">Soybean stem and root rot agent</name>
    <name type="synonym">Phytophthora megasperma f. sp. glycines</name>
    <dbReference type="NCBI Taxonomy" id="1094619"/>
    <lineage>
        <taxon>Eukaryota</taxon>
        <taxon>Sar</taxon>
        <taxon>Stramenopiles</taxon>
        <taxon>Oomycota</taxon>
        <taxon>Peronosporomycetes</taxon>
        <taxon>Peronosporales</taxon>
        <taxon>Peronosporaceae</taxon>
        <taxon>Phytophthora</taxon>
    </lineage>
</organism>
<dbReference type="GeneID" id="20649650"/>
<evidence type="ECO:0000313" key="2">
    <source>
        <dbReference type="Proteomes" id="UP000002640"/>
    </source>
</evidence>